<dbReference type="OrthoDB" id="8043154at2759"/>
<evidence type="ECO:0000313" key="2">
    <source>
        <dbReference type="Proteomes" id="UP000708208"/>
    </source>
</evidence>
<accession>A0A8J2JGA3</accession>
<evidence type="ECO:0000313" key="1">
    <source>
        <dbReference type="EMBL" id="CAG7719683.1"/>
    </source>
</evidence>
<name>A0A8J2JGA3_9HEXA</name>
<organism evidence="1 2">
    <name type="scientific">Allacma fusca</name>
    <dbReference type="NCBI Taxonomy" id="39272"/>
    <lineage>
        <taxon>Eukaryota</taxon>
        <taxon>Metazoa</taxon>
        <taxon>Ecdysozoa</taxon>
        <taxon>Arthropoda</taxon>
        <taxon>Hexapoda</taxon>
        <taxon>Collembola</taxon>
        <taxon>Symphypleona</taxon>
        <taxon>Sminthuridae</taxon>
        <taxon>Allacma</taxon>
    </lineage>
</organism>
<comment type="caution">
    <text evidence="1">The sequence shown here is derived from an EMBL/GenBank/DDBJ whole genome shotgun (WGS) entry which is preliminary data.</text>
</comment>
<reference evidence="1" key="1">
    <citation type="submission" date="2021-06" db="EMBL/GenBank/DDBJ databases">
        <authorList>
            <person name="Hodson N. C."/>
            <person name="Mongue J. A."/>
            <person name="Jaron S. K."/>
        </authorList>
    </citation>
    <scope>NUCLEOTIDE SEQUENCE</scope>
</reference>
<dbReference type="Proteomes" id="UP000708208">
    <property type="component" value="Unassembled WGS sequence"/>
</dbReference>
<dbReference type="AlphaFoldDB" id="A0A8J2JGA3"/>
<gene>
    <name evidence="1" type="ORF">AFUS01_LOCUS8995</name>
</gene>
<keyword evidence="2" id="KW-1185">Reference proteome</keyword>
<proteinExistence type="predicted"/>
<sequence>MPRKSKKAHILDKMYSMRQDLLNQRHTGNHIDQENNERLIQDLDEAILEASNCRYGSVESVPKSTGFVMDVLPACNESRFRSFLRINPSEFEEVMKAVETNDVYRSTASNALPVELQVAISLHWFGNETKSFNEIAALFAVGDGSTITRCID</sequence>
<feature type="non-terminal residue" evidence="1">
    <location>
        <position position="152"/>
    </location>
</feature>
<protein>
    <submittedName>
        <fullName evidence="1">Uncharacterized protein</fullName>
    </submittedName>
</protein>
<dbReference type="EMBL" id="CAJVCH010063577">
    <property type="protein sequence ID" value="CAG7719683.1"/>
    <property type="molecule type" value="Genomic_DNA"/>
</dbReference>
<feature type="non-terminal residue" evidence="1">
    <location>
        <position position="1"/>
    </location>
</feature>